<sequence>MSHNGSYTPSISNLKPSQIVAVSLRAIIFPLPPQLKPSILLSASSSLSLKPVATASMMLPPTPTNRRRTPSRTKVTTLSIPSSLSPPSSIFAVAPHRFCAPPSLARYNGVNAATWTTIVAAEFFFLASNTPPCPCGEVIY</sequence>
<comment type="caution">
    <text evidence="2">The sequence shown here is derived from an EMBL/GenBank/DDBJ whole genome shotgun (WGS) entry which is preliminary data.</text>
</comment>
<dbReference type="EMBL" id="JAYWIO010000002">
    <property type="protein sequence ID" value="KAK7281877.1"/>
    <property type="molecule type" value="Genomic_DNA"/>
</dbReference>
<evidence type="ECO:0000256" key="1">
    <source>
        <dbReference type="SAM" id="MobiDB-lite"/>
    </source>
</evidence>
<reference evidence="2 3" key="1">
    <citation type="submission" date="2024-01" db="EMBL/GenBank/DDBJ databases">
        <title>The genomes of 5 underutilized Papilionoideae crops provide insights into root nodulation and disease resistanc.</title>
        <authorList>
            <person name="Yuan L."/>
        </authorList>
    </citation>
    <scope>NUCLEOTIDE SEQUENCE [LARGE SCALE GENOMIC DNA]</scope>
    <source>
        <strain evidence="2">ZHUSHIDOU_FW_LH</strain>
        <tissue evidence="2">Leaf</tissue>
    </source>
</reference>
<protein>
    <submittedName>
        <fullName evidence="2">Uncharacterized protein</fullName>
    </submittedName>
</protein>
<accession>A0AAN9FSN3</accession>
<feature type="region of interest" description="Disordered" evidence="1">
    <location>
        <begin position="57"/>
        <end position="81"/>
    </location>
</feature>
<proteinExistence type="predicted"/>
<evidence type="ECO:0000313" key="3">
    <source>
        <dbReference type="Proteomes" id="UP001372338"/>
    </source>
</evidence>
<dbReference type="AlphaFoldDB" id="A0AAN9FSN3"/>
<organism evidence="2 3">
    <name type="scientific">Crotalaria pallida</name>
    <name type="common">Smooth rattlebox</name>
    <name type="synonym">Crotalaria striata</name>
    <dbReference type="NCBI Taxonomy" id="3830"/>
    <lineage>
        <taxon>Eukaryota</taxon>
        <taxon>Viridiplantae</taxon>
        <taxon>Streptophyta</taxon>
        <taxon>Embryophyta</taxon>
        <taxon>Tracheophyta</taxon>
        <taxon>Spermatophyta</taxon>
        <taxon>Magnoliopsida</taxon>
        <taxon>eudicotyledons</taxon>
        <taxon>Gunneridae</taxon>
        <taxon>Pentapetalae</taxon>
        <taxon>rosids</taxon>
        <taxon>fabids</taxon>
        <taxon>Fabales</taxon>
        <taxon>Fabaceae</taxon>
        <taxon>Papilionoideae</taxon>
        <taxon>50 kb inversion clade</taxon>
        <taxon>genistoids sensu lato</taxon>
        <taxon>core genistoids</taxon>
        <taxon>Crotalarieae</taxon>
        <taxon>Crotalaria</taxon>
    </lineage>
</organism>
<evidence type="ECO:0000313" key="2">
    <source>
        <dbReference type="EMBL" id="KAK7281877.1"/>
    </source>
</evidence>
<keyword evidence="3" id="KW-1185">Reference proteome</keyword>
<gene>
    <name evidence="2" type="ORF">RIF29_10221</name>
</gene>
<dbReference type="Proteomes" id="UP001372338">
    <property type="component" value="Unassembled WGS sequence"/>
</dbReference>
<name>A0AAN9FSN3_CROPI</name>